<keyword evidence="5 6" id="KW-0472">Membrane</keyword>
<reference evidence="7 8" key="1">
    <citation type="submission" date="2019-03" db="EMBL/GenBank/DDBJ databases">
        <title>Genomic Encyclopedia of Type Strains, Phase IV (KMG-IV): sequencing the most valuable type-strain genomes for metagenomic binning, comparative biology and taxonomic classification.</title>
        <authorList>
            <person name="Goeker M."/>
        </authorList>
    </citation>
    <scope>NUCLEOTIDE SEQUENCE [LARGE SCALE GENOMIC DNA]</scope>
    <source>
        <strain evidence="7 8">DSM 103792</strain>
    </source>
</reference>
<feature type="transmembrane region" description="Helical" evidence="6">
    <location>
        <begin position="12"/>
        <end position="39"/>
    </location>
</feature>
<keyword evidence="3 6" id="KW-0812">Transmembrane</keyword>
<keyword evidence="4 6" id="KW-1133">Transmembrane helix</keyword>
<evidence type="ECO:0000256" key="3">
    <source>
        <dbReference type="ARBA" id="ARBA00022692"/>
    </source>
</evidence>
<feature type="transmembrane region" description="Helical" evidence="6">
    <location>
        <begin position="110"/>
        <end position="128"/>
    </location>
</feature>
<comment type="subcellular location">
    <subcellularLocation>
        <location evidence="6">Cell membrane</location>
        <topology evidence="6">Multi-pass membrane protein</topology>
    </subcellularLocation>
    <subcellularLocation>
        <location evidence="1">Membrane</location>
        <topology evidence="1">Multi-pass membrane protein</topology>
    </subcellularLocation>
</comment>
<dbReference type="RefSeq" id="WP_198325117.1">
    <property type="nucleotide sequence ID" value="NZ_CP037953.1"/>
</dbReference>
<evidence type="ECO:0000256" key="5">
    <source>
        <dbReference type="ARBA" id="ARBA00023136"/>
    </source>
</evidence>
<proteinExistence type="inferred from homology"/>
<feature type="transmembrane region" description="Helical" evidence="6">
    <location>
        <begin position="211"/>
        <end position="229"/>
    </location>
</feature>
<evidence type="ECO:0000256" key="1">
    <source>
        <dbReference type="ARBA" id="ARBA00004141"/>
    </source>
</evidence>
<dbReference type="EMBL" id="SNYM01000004">
    <property type="protein sequence ID" value="TDQ49396.1"/>
    <property type="molecule type" value="Genomic_DNA"/>
</dbReference>
<dbReference type="InterPro" id="IPR002781">
    <property type="entry name" value="TM_pro_TauE-like"/>
</dbReference>
<sequence length="268" mass="27833">MEISILGWAVYLLVGALAGIMAGLLGVGGGMIMVPALLWLLPMAGVADGHLMQTALGTSLAAIIITSIASLRAHQRRNAIRWPVVRWLAPGVVAGALLAGAIAAWLSSDLLILIFALFALIIALRIVFARPVHVVSAPANFCWPAWGLGIGTASGLVGIGGGSLTVPLLLHYGFPITQAIGSSSAVGLPIAIGGTIAYIAAGPDQHLNTGLAGFVYLPAVLCLSLASWFTAPFGAKLAHRWPAARLKKIFALFLLIVSARLFWRVLVA</sequence>
<organism evidence="7 8">
    <name type="scientific">Permianibacter aggregans</name>
    <dbReference type="NCBI Taxonomy" id="1510150"/>
    <lineage>
        <taxon>Bacteria</taxon>
        <taxon>Pseudomonadati</taxon>
        <taxon>Pseudomonadota</taxon>
        <taxon>Gammaproteobacteria</taxon>
        <taxon>Pseudomonadales</taxon>
        <taxon>Pseudomonadaceae</taxon>
        <taxon>Permianibacter</taxon>
    </lineage>
</organism>
<dbReference type="PANTHER" id="PTHR43483">
    <property type="entry name" value="MEMBRANE TRANSPORTER PROTEIN HI_0806-RELATED"/>
    <property type="match status" value="1"/>
</dbReference>
<dbReference type="Proteomes" id="UP000295375">
    <property type="component" value="Unassembled WGS sequence"/>
</dbReference>
<accession>A0A4R6UT03</accession>
<evidence type="ECO:0000313" key="7">
    <source>
        <dbReference type="EMBL" id="TDQ49396.1"/>
    </source>
</evidence>
<gene>
    <name evidence="7" type="ORF">EV696_104100</name>
</gene>
<dbReference type="PANTHER" id="PTHR43483:SF3">
    <property type="entry name" value="MEMBRANE TRANSPORTER PROTEIN HI_0806-RELATED"/>
    <property type="match status" value="1"/>
</dbReference>
<keyword evidence="8" id="KW-1185">Reference proteome</keyword>
<evidence type="ECO:0000313" key="8">
    <source>
        <dbReference type="Proteomes" id="UP000295375"/>
    </source>
</evidence>
<keyword evidence="6" id="KW-1003">Cell membrane</keyword>
<evidence type="ECO:0000256" key="2">
    <source>
        <dbReference type="ARBA" id="ARBA00009142"/>
    </source>
</evidence>
<feature type="transmembrane region" description="Helical" evidence="6">
    <location>
        <begin position="140"/>
        <end position="159"/>
    </location>
</feature>
<protein>
    <recommendedName>
        <fullName evidence="6">Probable membrane transporter protein</fullName>
    </recommendedName>
</protein>
<dbReference type="AlphaFoldDB" id="A0A4R6UT03"/>
<feature type="transmembrane region" description="Helical" evidence="6">
    <location>
        <begin position="249"/>
        <end position="267"/>
    </location>
</feature>
<evidence type="ECO:0000256" key="6">
    <source>
        <dbReference type="RuleBase" id="RU363041"/>
    </source>
</evidence>
<dbReference type="GO" id="GO:0005886">
    <property type="term" value="C:plasma membrane"/>
    <property type="evidence" value="ECO:0007669"/>
    <property type="project" value="UniProtKB-SubCell"/>
</dbReference>
<comment type="similarity">
    <text evidence="2 6">Belongs to the 4-toluene sulfonate uptake permease (TSUP) (TC 2.A.102) family.</text>
</comment>
<feature type="transmembrane region" description="Helical" evidence="6">
    <location>
        <begin position="51"/>
        <end position="72"/>
    </location>
</feature>
<name>A0A4R6UT03_9GAMM</name>
<dbReference type="Pfam" id="PF01925">
    <property type="entry name" value="TauE"/>
    <property type="match status" value="1"/>
</dbReference>
<evidence type="ECO:0000256" key="4">
    <source>
        <dbReference type="ARBA" id="ARBA00022989"/>
    </source>
</evidence>
<feature type="transmembrane region" description="Helical" evidence="6">
    <location>
        <begin position="84"/>
        <end position="104"/>
    </location>
</feature>
<comment type="caution">
    <text evidence="7">The sequence shown here is derived from an EMBL/GenBank/DDBJ whole genome shotgun (WGS) entry which is preliminary data.</text>
</comment>
<feature type="transmembrane region" description="Helical" evidence="6">
    <location>
        <begin position="179"/>
        <end position="199"/>
    </location>
</feature>